<evidence type="ECO:0000259" key="12">
    <source>
        <dbReference type="Pfam" id="PF07715"/>
    </source>
</evidence>
<keyword evidence="14" id="KW-1185">Reference proteome</keyword>
<accession>A0ABU3DR34</accession>
<dbReference type="Pfam" id="PF13715">
    <property type="entry name" value="CarbopepD_reg_2"/>
    <property type="match status" value="1"/>
</dbReference>
<comment type="similarity">
    <text evidence="8 9">Belongs to the TonB-dependent receptor family.</text>
</comment>
<dbReference type="SUPFAM" id="SSF49464">
    <property type="entry name" value="Carboxypeptidase regulatory domain-like"/>
    <property type="match status" value="1"/>
</dbReference>
<name>A0ABU3DR34_9FLAO</name>
<keyword evidence="4 8" id="KW-0812">Transmembrane</keyword>
<protein>
    <submittedName>
        <fullName evidence="13">SusC/RagA family TonB-linked outer membrane protein</fullName>
    </submittedName>
</protein>
<dbReference type="Gene3D" id="2.170.130.10">
    <property type="entry name" value="TonB-dependent receptor, plug domain"/>
    <property type="match status" value="1"/>
</dbReference>
<dbReference type="PROSITE" id="PS52016">
    <property type="entry name" value="TONB_DEPENDENT_REC_3"/>
    <property type="match status" value="1"/>
</dbReference>
<feature type="signal peptide" evidence="10">
    <location>
        <begin position="1"/>
        <end position="22"/>
    </location>
</feature>
<keyword evidence="6 8" id="KW-0472">Membrane</keyword>
<evidence type="ECO:0000256" key="8">
    <source>
        <dbReference type="PROSITE-ProRule" id="PRU01360"/>
    </source>
</evidence>
<evidence type="ECO:0000256" key="10">
    <source>
        <dbReference type="SAM" id="SignalP"/>
    </source>
</evidence>
<feature type="chain" id="PRO_5046393016" evidence="10">
    <location>
        <begin position="23"/>
        <end position="1084"/>
    </location>
</feature>
<dbReference type="InterPro" id="IPR012910">
    <property type="entry name" value="Plug_dom"/>
</dbReference>
<gene>
    <name evidence="13" type="ORF">RM541_07395</name>
</gene>
<dbReference type="EMBL" id="JAVRHN010000005">
    <property type="protein sequence ID" value="MDT0686184.1"/>
    <property type="molecule type" value="Genomic_DNA"/>
</dbReference>
<dbReference type="Proteomes" id="UP001253848">
    <property type="component" value="Unassembled WGS sequence"/>
</dbReference>
<dbReference type="Gene3D" id="2.40.170.20">
    <property type="entry name" value="TonB-dependent receptor, beta-barrel domain"/>
    <property type="match status" value="1"/>
</dbReference>
<evidence type="ECO:0000256" key="3">
    <source>
        <dbReference type="ARBA" id="ARBA00022452"/>
    </source>
</evidence>
<evidence type="ECO:0000313" key="13">
    <source>
        <dbReference type="EMBL" id="MDT0686184.1"/>
    </source>
</evidence>
<dbReference type="InterPro" id="IPR037066">
    <property type="entry name" value="Plug_dom_sf"/>
</dbReference>
<dbReference type="NCBIfam" id="TIGR04057">
    <property type="entry name" value="SusC_RagA_signa"/>
    <property type="match status" value="1"/>
</dbReference>
<dbReference type="InterPro" id="IPR023997">
    <property type="entry name" value="TonB-dep_OMP_SusC/RagA_CS"/>
</dbReference>
<keyword evidence="3 8" id="KW-1134">Transmembrane beta strand</keyword>
<evidence type="ECO:0000256" key="9">
    <source>
        <dbReference type="RuleBase" id="RU003357"/>
    </source>
</evidence>
<dbReference type="Pfam" id="PF00593">
    <property type="entry name" value="TonB_dep_Rec_b-barrel"/>
    <property type="match status" value="1"/>
</dbReference>
<evidence type="ECO:0000256" key="1">
    <source>
        <dbReference type="ARBA" id="ARBA00004571"/>
    </source>
</evidence>
<dbReference type="Gene3D" id="2.60.40.1120">
    <property type="entry name" value="Carboxypeptidase-like, regulatory domain"/>
    <property type="match status" value="1"/>
</dbReference>
<keyword evidence="5 9" id="KW-0798">TonB box</keyword>
<keyword evidence="7 8" id="KW-0998">Cell outer membrane</keyword>
<evidence type="ECO:0000256" key="7">
    <source>
        <dbReference type="ARBA" id="ARBA00023237"/>
    </source>
</evidence>
<evidence type="ECO:0000259" key="11">
    <source>
        <dbReference type="Pfam" id="PF00593"/>
    </source>
</evidence>
<evidence type="ECO:0000256" key="2">
    <source>
        <dbReference type="ARBA" id="ARBA00022448"/>
    </source>
</evidence>
<dbReference type="InterPro" id="IPR008969">
    <property type="entry name" value="CarboxyPept-like_regulatory"/>
</dbReference>
<feature type="domain" description="TonB-dependent receptor plug" evidence="12">
    <location>
        <begin position="115"/>
        <end position="235"/>
    </location>
</feature>
<evidence type="ECO:0000256" key="6">
    <source>
        <dbReference type="ARBA" id="ARBA00023136"/>
    </source>
</evidence>
<dbReference type="Pfam" id="PF07715">
    <property type="entry name" value="Plug"/>
    <property type="match status" value="1"/>
</dbReference>
<sequence>MKRRLNGMLTLLLALVVQITFAQEKTVTGTVTDDQGLPLPGVNVIVQGSNRGVQTDFDGEFNISVNEGQVLVFSYIGFATQEIPVGAGSSINVELDVDAAALEEVVVTGYSTSTKQSFTGSAKTVDAELLNRKNVSNVAQALTGEVAGVRVINNSGQPGSTPNIRIRGIGSVNGNTSPLYVVDGVPYAANNPGTADNPAGDVSLAGINPEDIASTTILKDAAATAIYGARGANGVVVITTRKGRAGRSAIEVSTRSGVNVNLLPRYNTIDSPEQYIALGWEGLYNRGVASGSTDPVGYANARLFSRSGVQTQYNLWNVANGGELIDPETRMVRPGVTRRYDPEDWEDYGFQTSTRNEANLKISGGSETTSYYSSVGYLKDVGYIIDSDFERISGRLNLTHQVKDWLSGSVNMGYSLSETNNNGQSEDSGSVFWFVDNIPSIYPLFLRDADGNIVNDPIYGGPQYDYGQGRGFGALTNSIADANFSGSNSKRHEINTNAFLKADITEGLSLETRFGTQYYNDSFNSLQNPFYGPSAGQGGSIYKEKTELFTYNFLQLLRYSKSFGGHSIDALVAHESNSWARQTLFASKNNLVNPDGTELNNAVVNSSPPGSYTDDFTLESFFGQINYNFDDKYFLSASARRDGSSRFLGDNKWDNFGSVSGAWVLSNEGFMQDQGLFTFLKLKASYGLIGEQGGVGFYPGYDRFDIGNLNDQPSFAFDEVGNPDLTWETSKMFQTGIEFSLGRFLDGSVDYYRKNTDDLLFERRIQPSSGRAIITVNGGELLNQGVEFDLTGHIIKTTNAYFDVSVNGEFIENELLEMPIDPTTGEPKVLDQQGLYGRSAGHSIYDFYTRDYVGVDPADGTSLWKVFYVDGNGNGTFQPGEQISNMLNYLQDNPDVEESDIMESTTKVYGQATQHYTGQSAIPDVRGAFNLIAGYKGFSLSAQFLYSIGGYSYDGAYAGLMGNDVVGNNNWHTDIFNRWQQPGDMTNVPRLSNDLDQNVNSSSTRFLTKADYLALNNVQLAYSVPGAFTEQMGLNNLTISLSGDNLFLLSERDGFNPSTAEAGESDTYRYSPLSTFTAGVRVNF</sequence>
<dbReference type="InterPro" id="IPR036942">
    <property type="entry name" value="Beta-barrel_TonB_sf"/>
</dbReference>
<organism evidence="13 14">
    <name type="scientific">Autumnicola psychrophila</name>
    <dbReference type="NCBI Taxonomy" id="3075592"/>
    <lineage>
        <taxon>Bacteria</taxon>
        <taxon>Pseudomonadati</taxon>
        <taxon>Bacteroidota</taxon>
        <taxon>Flavobacteriia</taxon>
        <taxon>Flavobacteriales</taxon>
        <taxon>Flavobacteriaceae</taxon>
        <taxon>Autumnicola</taxon>
    </lineage>
</organism>
<keyword evidence="2 8" id="KW-0813">Transport</keyword>
<dbReference type="SUPFAM" id="SSF56935">
    <property type="entry name" value="Porins"/>
    <property type="match status" value="1"/>
</dbReference>
<evidence type="ECO:0000256" key="4">
    <source>
        <dbReference type="ARBA" id="ARBA00022692"/>
    </source>
</evidence>
<comment type="subcellular location">
    <subcellularLocation>
        <location evidence="1 8">Cell outer membrane</location>
        <topology evidence="1 8">Multi-pass membrane protein</topology>
    </subcellularLocation>
</comment>
<feature type="domain" description="TonB-dependent receptor-like beta-barrel" evidence="11">
    <location>
        <begin position="450"/>
        <end position="922"/>
    </location>
</feature>
<dbReference type="NCBIfam" id="TIGR04056">
    <property type="entry name" value="OMP_RagA_SusC"/>
    <property type="match status" value="1"/>
</dbReference>
<comment type="caution">
    <text evidence="13">The sequence shown here is derived from an EMBL/GenBank/DDBJ whole genome shotgun (WGS) entry which is preliminary data.</text>
</comment>
<keyword evidence="10" id="KW-0732">Signal</keyword>
<reference evidence="13 14" key="1">
    <citation type="submission" date="2023-09" db="EMBL/GenBank/DDBJ databases">
        <authorList>
            <person name="Rey-Velasco X."/>
        </authorList>
    </citation>
    <scope>NUCLEOTIDE SEQUENCE [LARGE SCALE GENOMIC DNA]</scope>
    <source>
        <strain evidence="13 14">F225</strain>
    </source>
</reference>
<dbReference type="RefSeq" id="WP_311499583.1">
    <property type="nucleotide sequence ID" value="NZ_JAVRHN010000005.1"/>
</dbReference>
<dbReference type="InterPro" id="IPR023996">
    <property type="entry name" value="TonB-dep_OMP_SusC/RagA"/>
</dbReference>
<dbReference type="InterPro" id="IPR000531">
    <property type="entry name" value="Beta-barrel_TonB"/>
</dbReference>
<dbReference type="InterPro" id="IPR039426">
    <property type="entry name" value="TonB-dep_rcpt-like"/>
</dbReference>
<proteinExistence type="inferred from homology"/>
<evidence type="ECO:0000256" key="5">
    <source>
        <dbReference type="ARBA" id="ARBA00023077"/>
    </source>
</evidence>
<evidence type="ECO:0000313" key="14">
    <source>
        <dbReference type="Proteomes" id="UP001253848"/>
    </source>
</evidence>